<dbReference type="GO" id="GO:0003723">
    <property type="term" value="F:RNA binding"/>
    <property type="evidence" value="ECO:0007669"/>
    <property type="project" value="UniProtKB-UniRule"/>
</dbReference>
<dbReference type="Gene3D" id="3.30.70.330">
    <property type="match status" value="1"/>
</dbReference>
<reference evidence="5" key="3">
    <citation type="submission" date="2015-04" db="UniProtKB">
        <authorList>
            <consortium name="EnsemblPlants"/>
        </authorList>
    </citation>
    <scope>IDENTIFICATION</scope>
</reference>
<accession>A0A0D9WES2</accession>
<dbReference type="PANTHER" id="PTHR10352">
    <property type="entry name" value="EUKARYOTIC TRANSLATION INITIATION FACTOR 3 SUBUNIT G"/>
    <property type="match status" value="1"/>
</dbReference>
<organism evidence="5 6">
    <name type="scientific">Leersia perrieri</name>
    <dbReference type="NCBI Taxonomy" id="77586"/>
    <lineage>
        <taxon>Eukaryota</taxon>
        <taxon>Viridiplantae</taxon>
        <taxon>Streptophyta</taxon>
        <taxon>Embryophyta</taxon>
        <taxon>Tracheophyta</taxon>
        <taxon>Spermatophyta</taxon>
        <taxon>Magnoliopsida</taxon>
        <taxon>Liliopsida</taxon>
        <taxon>Poales</taxon>
        <taxon>Poaceae</taxon>
        <taxon>BOP clade</taxon>
        <taxon>Oryzoideae</taxon>
        <taxon>Oryzeae</taxon>
        <taxon>Oryzinae</taxon>
        <taxon>Leersia</taxon>
    </lineage>
</organism>
<dbReference type="CDD" id="cd00590">
    <property type="entry name" value="RRM_SF"/>
    <property type="match status" value="1"/>
</dbReference>
<name>A0A0D9WES2_9ORYZ</name>
<feature type="region of interest" description="Disordered" evidence="3">
    <location>
        <begin position="75"/>
        <end position="106"/>
    </location>
</feature>
<keyword evidence="6" id="KW-1185">Reference proteome</keyword>
<evidence type="ECO:0000259" key="4">
    <source>
        <dbReference type="PROSITE" id="PS50102"/>
    </source>
</evidence>
<dbReference type="InterPro" id="IPR000504">
    <property type="entry name" value="RRM_dom"/>
</dbReference>
<dbReference type="PROSITE" id="PS50102">
    <property type="entry name" value="RRM"/>
    <property type="match status" value="1"/>
</dbReference>
<evidence type="ECO:0000256" key="1">
    <source>
        <dbReference type="ARBA" id="ARBA00022884"/>
    </source>
</evidence>
<dbReference type="SUPFAM" id="SSF54928">
    <property type="entry name" value="RNA-binding domain, RBD"/>
    <property type="match status" value="1"/>
</dbReference>
<protein>
    <recommendedName>
        <fullName evidence="4">RRM domain-containing protein</fullName>
    </recommendedName>
</protein>
<dbReference type="EnsemblPlants" id="LPERR05G08360.1">
    <property type="protein sequence ID" value="LPERR05G08360.1"/>
    <property type="gene ID" value="LPERR05G08360"/>
</dbReference>
<feature type="domain" description="RRM" evidence="4">
    <location>
        <begin position="280"/>
        <end position="357"/>
    </location>
</feature>
<evidence type="ECO:0000256" key="2">
    <source>
        <dbReference type="PROSITE-ProRule" id="PRU00176"/>
    </source>
</evidence>
<dbReference type="Gramene" id="LPERR05G08360.1">
    <property type="protein sequence ID" value="LPERR05G08360.1"/>
    <property type="gene ID" value="LPERR05G08360"/>
</dbReference>
<dbReference type="HOGENOM" id="CLU_034595_2_0_1"/>
<reference evidence="5 6" key="1">
    <citation type="submission" date="2012-08" db="EMBL/GenBank/DDBJ databases">
        <title>Oryza genome evolution.</title>
        <authorList>
            <person name="Wing R.A."/>
        </authorList>
    </citation>
    <scope>NUCLEOTIDE SEQUENCE</scope>
</reference>
<dbReference type="eggNOG" id="KOG0122">
    <property type="taxonomic scope" value="Eukaryota"/>
</dbReference>
<dbReference type="STRING" id="77586.A0A0D9WES2"/>
<evidence type="ECO:0000313" key="5">
    <source>
        <dbReference type="EnsemblPlants" id="LPERR05G08360.1"/>
    </source>
</evidence>
<dbReference type="AlphaFoldDB" id="A0A0D9WES2"/>
<evidence type="ECO:0000313" key="6">
    <source>
        <dbReference type="Proteomes" id="UP000032180"/>
    </source>
</evidence>
<dbReference type="Pfam" id="PF00076">
    <property type="entry name" value="RRM_1"/>
    <property type="match status" value="1"/>
</dbReference>
<reference evidence="6" key="2">
    <citation type="submission" date="2013-12" db="EMBL/GenBank/DDBJ databases">
        <authorList>
            <person name="Yu Y."/>
            <person name="Lee S."/>
            <person name="de Baynast K."/>
            <person name="Wissotski M."/>
            <person name="Liu L."/>
            <person name="Talag J."/>
            <person name="Goicoechea J."/>
            <person name="Angelova A."/>
            <person name="Jetty R."/>
            <person name="Kudrna D."/>
            <person name="Golser W."/>
            <person name="Rivera L."/>
            <person name="Zhang J."/>
            <person name="Wing R."/>
        </authorList>
    </citation>
    <scope>NUCLEOTIDE SEQUENCE</scope>
</reference>
<dbReference type="InterPro" id="IPR012677">
    <property type="entry name" value="Nucleotide-bd_a/b_plait_sf"/>
</dbReference>
<dbReference type="SMART" id="SM00360">
    <property type="entry name" value="RRM"/>
    <property type="match status" value="1"/>
</dbReference>
<dbReference type="Proteomes" id="UP000032180">
    <property type="component" value="Chromosome 5"/>
</dbReference>
<evidence type="ECO:0000256" key="3">
    <source>
        <dbReference type="SAM" id="MobiDB-lite"/>
    </source>
</evidence>
<sequence length="361" mass="40825">MTVPVRTGSGTGAGEEITRRRLWRKRGGGAGGCRDAGGGAGAGAGVLADAARGRCDVGERSARAWGDLIHKWSNFPRDSVARPPRPALALSDRPRSSPRPPYRRPPVRMAPARIQEEKRISKNYSKTTCRKKVSKKRSAQQGVNGRFVVPQLCKFPKFIRLFSLQTMLILRQRKSKWEQQEDEVELLSKDEGCSNTFFWRDPDTMFCVICGDKGNHLELMCPYNYLSPSAYVPCRARLALWGNYTTTPHHKCSRHKEEEQSERTPVDDEANTRRLGFLRSLVRVSNLPESCSPEQLVNLFRRFGSLRMWYVAARGSGACKGYGCIVFRQHQHAEEAVEALSCWDFGDRKLRVDWAYPSLNC</sequence>
<proteinExistence type="predicted"/>
<keyword evidence="1 2" id="KW-0694">RNA-binding</keyword>
<dbReference type="InterPro" id="IPR035979">
    <property type="entry name" value="RBD_domain_sf"/>
</dbReference>